<evidence type="ECO:0000313" key="2">
    <source>
        <dbReference type="Proteomes" id="UP000282423"/>
    </source>
</evidence>
<sequence length="116" mass="13262">MSNSSDYWHVQTGSKGNTSEIFIKVTKDGQYILHGQVPFHLQYIIPDPLGPKPSDPLLLWAIGQQTIFEMVNMLPWNFSMGSIGTLKNCILTFTVSKMLSLWPIFIPRRYKLSVFI</sequence>
<gene>
    <name evidence="1" type="ORF">D7322_22705</name>
</gene>
<protein>
    <submittedName>
        <fullName evidence="1">Uncharacterized protein</fullName>
    </submittedName>
</protein>
<keyword evidence="2" id="KW-1185">Reference proteome</keyword>
<dbReference type="Proteomes" id="UP000282423">
    <property type="component" value="Unassembled WGS sequence"/>
</dbReference>
<evidence type="ECO:0000313" key="1">
    <source>
        <dbReference type="EMBL" id="RKO69264.1"/>
    </source>
</evidence>
<dbReference type="RefSeq" id="WP_121126493.1">
    <property type="nucleotide sequence ID" value="NZ_RBWS01000021.1"/>
</dbReference>
<reference evidence="1 2" key="1">
    <citation type="submission" date="2018-10" db="EMBL/GenBank/DDBJ databases">
        <title>Sphingobacterium sp. M05W1-28.</title>
        <authorList>
            <person name="Cai H."/>
        </authorList>
    </citation>
    <scope>NUCLEOTIDE SEQUENCE [LARGE SCALE GENOMIC DNA]</scope>
    <source>
        <strain evidence="1 2">M05W1-28</strain>
    </source>
</reference>
<dbReference type="EMBL" id="RBWS01000021">
    <property type="protein sequence ID" value="RKO69264.1"/>
    <property type="molecule type" value="Genomic_DNA"/>
</dbReference>
<comment type="caution">
    <text evidence="1">The sequence shown here is derived from an EMBL/GenBank/DDBJ whole genome shotgun (WGS) entry which is preliminary data.</text>
</comment>
<proteinExistence type="predicted"/>
<name>A0A420VSH6_9SPHI</name>
<organism evidence="1 2">
    <name type="scientific">Sphingobacterium puteale</name>
    <dbReference type="NCBI Taxonomy" id="2420510"/>
    <lineage>
        <taxon>Bacteria</taxon>
        <taxon>Pseudomonadati</taxon>
        <taxon>Bacteroidota</taxon>
        <taxon>Sphingobacteriia</taxon>
        <taxon>Sphingobacteriales</taxon>
        <taxon>Sphingobacteriaceae</taxon>
        <taxon>Sphingobacterium</taxon>
    </lineage>
</organism>
<dbReference type="AlphaFoldDB" id="A0A420VSH6"/>
<accession>A0A420VSH6</accession>
<dbReference type="OrthoDB" id="9795032at2"/>